<dbReference type="AlphaFoldDB" id="A0A699UYT6"/>
<gene>
    <name evidence="1" type="ORF">Tci_898418</name>
</gene>
<evidence type="ECO:0000313" key="1">
    <source>
        <dbReference type="EMBL" id="GFD26449.1"/>
    </source>
</evidence>
<organism evidence="1">
    <name type="scientific">Tanacetum cinerariifolium</name>
    <name type="common">Dalmatian daisy</name>
    <name type="synonym">Chrysanthemum cinerariifolium</name>
    <dbReference type="NCBI Taxonomy" id="118510"/>
    <lineage>
        <taxon>Eukaryota</taxon>
        <taxon>Viridiplantae</taxon>
        <taxon>Streptophyta</taxon>
        <taxon>Embryophyta</taxon>
        <taxon>Tracheophyta</taxon>
        <taxon>Spermatophyta</taxon>
        <taxon>Magnoliopsida</taxon>
        <taxon>eudicotyledons</taxon>
        <taxon>Gunneridae</taxon>
        <taxon>Pentapetalae</taxon>
        <taxon>asterids</taxon>
        <taxon>campanulids</taxon>
        <taxon>Asterales</taxon>
        <taxon>Asteraceae</taxon>
        <taxon>Asteroideae</taxon>
        <taxon>Anthemideae</taxon>
        <taxon>Anthemidinae</taxon>
        <taxon>Tanacetum</taxon>
    </lineage>
</organism>
<comment type="caution">
    <text evidence="1">The sequence shown here is derived from an EMBL/GenBank/DDBJ whole genome shotgun (WGS) entry which is preliminary data.</text>
</comment>
<dbReference type="EMBL" id="BKCJ011368839">
    <property type="protein sequence ID" value="GFD26449.1"/>
    <property type="molecule type" value="Genomic_DNA"/>
</dbReference>
<feature type="non-terminal residue" evidence="1">
    <location>
        <position position="1"/>
    </location>
</feature>
<accession>A0A699UYT6</accession>
<name>A0A699UYT6_TANCI</name>
<sequence length="77" mass="8390">AALKGRRLSYFFGAEEFGNYRPHRPGGALRRFRAATAGANAPAADRPDCQQQSAYQLPPAQSLGQPQWHHRAGLCGL</sequence>
<protein>
    <submittedName>
        <fullName evidence="1">Uncharacterized protein</fullName>
    </submittedName>
</protein>
<proteinExistence type="predicted"/>
<reference evidence="1" key="1">
    <citation type="journal article" date="2019" name="Sci. Rep.">
        <title>Draft genome of Tanacetum cinerariifolium, the natural source of mosquito coil.</title>
        <authorList>
            <person name="Yamashiro T."/>
            <person name="Shiraishi A."/>
            <person name="Satake H."/>
            <person name="Nakayama K."/>
        </authorList>
    </citation>
    <scope>NUCLEOTIDE SEQUENCE</scope>
</reference>